<dbReference type="EMBL" id="NVUL01000048">
    <property type="protein sequence ID" value="PCI77151.1"/>
    <property type="molecule type" value="Genomic_DNA"/>
</dbReference>
<proteinExistence type="predicted"/>
<gene>
    <name evidence="2" type="ORF">COB20_08810</name>
</gene>
<accession>A0A2A4X4D3</accession>
<feature type="transmembrane region" description="Helical" evidence="1">
    <location>
        <begin position="124"/>
        <end position="143"/>
    </location>
</feature>
<name>A0A2A4X4D3_9GAMM</name>
<keyword evidence="1" id="KW-0812">Transmembrane</keyword>
<dbReference type="PANTHER" id="PTHR31881:SF6">
    <property type="entry name" value="OS09G0494600 PROTEIN"/>
    <property type="match status" value="1"/>
</dbReference>
<evidence type="ECO:0000313" key="3">
    <source>
        <dbReference type="Proteomes" id="UP000218767"/>
    </source>
</evidence>
<evidence type="ECO:0000313" key="2">
    <source>
        <dbReference type="EMBL" id="PCI77151.1"/>
    </source>
</evidence>
<dbReference type="Proteomes" id="UP000218767">
    <property type="component" value="Unassembled WGS sequence"/>
</dbReference>
<dbReference type="PANTHER" id="PTHR31881">
    <property type="match status" value="1"/>
</dbReference>
<feature type="transmembrane region" description="Helical" evidence="1">
    <location>
        <begin position="16"/>
        <end position="37"/>
    </location>
</feature>
<keyword evidence="1" id="KW-0472">Membrane</keyword>
<organism evidence="2 3">
    <name type="scientific">SAR86 cluster bacterium</name>
    <dbReference type="NCBI Taxonomy" id="2030880"/>
    <lineage>
        <taxon>Bacteria</taxon>
        <taxon>Pseudomonadati</taxon>
        <taxon>Pseudomonadota</taxon>
        <taxon>Gammaproteobacteria</taxon>
        <taxon>SAR86 cluster</taxon>
    </lineage>
</organism>
<dbReference type="AlphaFoldDB" id="A0A2A4X4D3"/>
<protein>
    <recommendedName>
        <fullName evidence="4">DUF599 domain-containing protein</fullName>
    </recommendedName>
</protein>
<feature type="transmembrane region" description="Helical" evidence="1">
    <location>
        <begin position="83"/>
        <end position="104"/>
    </location>
</feature>
<feature type="transmembrane region" description="Helical" evidence="1">
    <location>
        <begin position="203"/>
        <end position="231"/>
    </location>
</feature>
<sequence>MLQFNISVSKLRAMDISLLDIFSFFWFLSCWLGYSLFARKQAKKRNSLSSVLYRYRKEWVLKLSKSGMSEVDSDLLGSLERQVSFMASTSLLIIASLVTVLSAASEDFMDMSSLQFVNDVSLEIVQMKLLLMIFIFVYGFFTFSWALRQYGFCFVLFGSSFNTVRYYKSNDEYQAQAVPRDFKAVSKVLDRAAHSYNYGIRAYYFAMAALAWFINDWFFMAACAVVIFVLYRREFKSSSLQAMVDARQIANVHDEEEIKFD</sequence>
<dbReference type="InterPro" id="IPR006747">
    <property type="entry name" value="DUF599"/>
</dbReference>
<evidence type="ECO:0000256" key="1">
    <source>
        <dbReference type="SAM" id="Phobius"/>
    </source>
</evidence>
<keyword evidence="1" id="KW-1133">Transmembrane helix</keyword>
<evidence type="ECO:0008006" key="4">
    <source>
        <dbReference type="Google" id="ProtNLM"/>
    </source>
</evidence>
<reference evidence="3" key="1">
    <citation type="submission" date="2017-08" db="EMBL/GenBank/DDBJ databases">
        <title>A dynamic microbial community with high functional redundancy inhabits the cold, oxic subseafloor aquifer.</title>
        <authorList>
            <person name="Tully B.J."/>
            <person name="Wheat C.G."/>
            <person name="Glazer B.T."/>
            <person name="Huber J.A."/>
        </authorList>
    </citation>
    <scope>NUCLEOTIDE SEQUENCE [LARGE SCALE GENOMIC DNA]</scope>
</reference>
<comment type="caution">
    <text evidence="2">The sequence shown here is derived from an EMBL/GenBank/DDBJ whole genome shotgun (WGS) entry which is preliminary data.</text>
</comment>
<dbReference type="Pfam" id="PF04654">
    <property type="entry name" value="DUF599"/>
    <property type="match status" value="1"/>
</dbReference>